<feature type="compositionally biased region" description="Basic residues" evidence="1">
    <location>
        <begin position="159"/>
        <end position="181"/>
    </location>
</feature>
<feature type="non-terminal residue" evidence="2">
    <location>
        <position position="1"/>
    </location>
</feature>
<accession>A0A6J4N2K4</accession>
<organism evidence="2">
    <name type="scientific">uncultured Nocardioidaceae bacterium</name>
    <dbReference type="NCBI Taxonomy" id="253824"/>
    <lineage>
        <taxon>Bacteria</taxon>
        <taxon>Bacillati</taxon>
        <taxon>Actinomycetota</taxon>
        <taxon>Actinomycetes</taxon>
        <taxon>Propionibacteriales</taxon>
        <taxon>Nocardioidaceae</taxon>
        <taxon>environmental samples</taxon>
    </lineage>
</organism>
<name>A0A6J4N2K4_9ACTN</name>
<sequence length="213" mass="23500">VDRTPAVALRLGRRGRARLRSARRPRPSYAPGPGCLGRPPAGLAERRRPAVRRARGLRALARGAPPDVRPCGRRPAAAVLLRRARRAPPPAADRGAGAAQQPVRRRARRAVPDQRALLLPRRTGQRRLARRPDRPRAQRGHHGRDPVAGRGSQADAAAQRRRRRADPRVQPRPRRPARHGRLLPADLGALRAEVVTSVRPADQHPVPPPRRAL</sequence>
<evidence type="ECO:0000256" key="1">
    <source>
        <dbReference type="SAM" id="MobiDB-lite"/>
    </source>
</evidence>
<feature type="compositionally biased region" description="Basic residues" evidence="1">
    <location>
        <begin position="14"/>
        <end position="26"/>
    </location>
</feature>
<feature type="non-terminal residue" evidence="2">
    <location>
        <position position="213"/>
    </location>
</feature>
<gene>
    <name evidence="2" type="ORF">AVDCRST_MAG47-1741</name>
</gene>
<feature type="region of interest" description="Disordered" evidence="1">
    <location>
        <begin position="14"/>
        <end position="50"/>
    </location>
</feature>
<evidence type="ECO:0000313" key="2">
    <source>
        <dbReference type="EMBL" id="CAA9375980.1"/>
    </source>
</evidence>
<feature type="region of interest" description="Disordered" evidence="1">
    <location>
        <begin position="85"/>
        <end position="188"/>
    </location>
</feature>
<dbReference type="EMBL" id="CADCUK010000118">
    <property type="protein sequence ID" value="CAA9375980.1"/>
    <property type="molecule type" value="Genomic_DNA"/>
</dbReference>
<reference evidence="2" key="1">
    <citation type="submission" date="2020-02" db="EMBL/GenBank/DDBJ databases">
        <authorList>
            <person name="Meier V. D."/>
        </authorList>
    </citation>
    <scope>NUCLEOTIDE SEQUENCE</scope>
    <source>
        <strain evidence="2">AVDCRST_MAG47</strain>
    </source>
</reference>
<protein>
    <submittedName>
        <fullName evidence="2">Alkylated DNA repair protein AlkB</fullName>
    </submittedName>
</protein>
<proteinExistence type="predicted"/>
<dbReference type="AlphaFoldDB" id="A0A6J4N2K4"/>
<feature type="compositionally biased region" description="Low complexity" evidence="1">
    <location>
        <begin position="92"/>
        <end position="102"/>
    </location>
</feature>